<dbReference type="GO" id="GO:0016887">
    <property type="term" value="F:ATP hydrolysis activity"/>
    <property type="evidence" value="ECO:0007669"/>
    <property type="project" value="InterPro"/>
</dbReference>
<keyword evidence="4 5" id="KW-0231">Viral genome packaging</keyword>
<keyword evidence="2 5" id="KW-0547">Nucleotide-binding</keyword>
<dbReference type="InterPro" id="IPR027417">
    <property type="entry name" value="P-loop_NTPase"/>
</dbReference>
<keyword evidence="5" id="KW-0460">Magnesium</keyword>
<feature type="active site" description="For ATPase activity" evidence="5">
    <location>
        <position position="199"/>
    </location>
</feature>
<keyword evidence="5" id="KW-0255">Endonuclease</keyword>
<feature type="short sequence motif" description="Walker A motif" evidence="5">
    <location>
        <begin position="66"/>
        <end position="73"/>
    </location>
</feature>
<dbReference type="OrthoDB" id="1351at10239"/>
<dbReference type="GO" id="GO:0019073">
    <property type="term" value="P:viral DNA genome packaging"/>
    <property type="evidence" value="ECO:0007669"/>
    <property type="project" value="UniProtKB-UniRule"/>
</dbReference>
<dbReference type="GO" id="GO:0046872">
    <property type="term" value="F:metal ion binding"/>
    <property type="evidence" value="ECO:0007669"/>
    <property type="project" value="UniProtKB-UniRule"/>
</dbReference>
<keyword evidence="8" id="KW-1185">Reference proteome</keyword>
<dbReference type="GeneID" id="24725207"/>
<keyword evidence="1 5" id="KW-1188">Viral release from host cell</keyword>
<name>A0A0B4N1I2_9CAUD</name>
<evidence type="ECO:0000259" key="6">
    <source>
        <dbReference type="Pfam" id="PF17289"/>
    </source>
</evidence>
<dbReference type="HAMAP" id="MF_04148">
    <property type="entry name" value="TERL_BPP22"/>
    <property type="match status" value="1"/>
</dbReference>
<comment type="cofactor">
    <cofactor evidence="5">
        <name>Mg(2+)</name>
        <dbReference type="ChEBI" id="CHEBI:18420"/>
    </cofactor>
    <text evidence="5">Nuclease activity probably requires 2 Mg(2+) ions per subunit.</text>
</comment>
<dbReference type="InterPro" id="IPR044265">
    <property type="entry name" value="Terminase_large_su_BPP22"/>
</dbReference>
<dbReference type="Proteomes" id="UP000031602">
    <property type="component" value="Segment"/>
</dbReference>
<dbReference type="RefSeq" id="YP_009152856.1">
    <property type="nucleotide sequence ID" value="NC_027395.1"/>
</dbReference>
<comment type="similarity">
    <text evidence="5">Belongs to the Lederbergvirus large terminase family.</text>
</comment>
<dbReference type="Pfam" id="PF17289">
    <property type="entry name" value="Terminase_6C"/>
    <property type="match status" value="1"/>
</dbReference>
<dbReference type="GO" id="GO:0051276">
    <property type="term" value="P:chromosome organization"/>
    <property type="evidence" value="ECO:0007669"/>
    <property type="project" value="UniProtKB-UniRule"/>
</dbReference>
<sequence>MSLDKQIYEALTGNNLSVEEKKALLNMLKERDQWRKYNKILSFKAYDFQKKFYAAGLKHRFRFLCAANRVGKSYSEAYEFACHVTGRYPTWWTGYKFKRPILAWAVGITGDSTRKVLQKELFGTPIGKDTNLLGTGVIPRDAIVIDTIERDGNKLQIVQIKHQNERGEFDGLSTLEFRSTQQGEHTLMGATVDYIWLDEEDPYESMAIFAQCVTRTLTTKGLVTITATPENGLTELVDKFMKGEGDENTGSLYFQNASWWDAHADLGGHITDQDIKDMTEGIPAWQLEMRSKGMPLLGSGLIYDVSDDTIKCEPFEIPDTWKRVCAIDIGIDHPTAAVWTAYDANTDTIYVYDSYKEGGFTPVYHAPAINGRGQWIPVILPHDADNIEKGSGSSVAQFYKNAGVNVQSETFYNKIGMDGKKNFFVEPGITDIRERMMSGRFKIFNTAANAKLFEEKARYHRKVGKIIKEHDDLMDAMRYSACSVTHRGRSKHDVSYGSASLYEANVSRWNQSY</sequence>
<evidence type="ECO:0000256" key="5">
    <source>
        <dbReference type="HAMAP-Rule" id="MF_04148"/>
    </source>
</evidence>
<comment type="domain">
    <text evidence="5">The ATPase region is in the N-terminus, whereas the nuclease region is in the C-terminus.</text>
</comment>
<comment type="function">
    <text evidence="5">The terminase large subunit acts as an ATP driven molecular motor necessary for viral DNA translocation into empty capsids and as an endonuclease that cuts the viral genome to initiate and to end a packaging reaction. The terminase lies at a unique vertex of the procapsid and is composed of two subunits, a small terminase subunit involved in viral DNA recognition (packaging sequence), and a large terminase subunit possessing endonucleolytic and ATPase activities. Both terminase subunits heterooligomerize and are docked on the portal protein to form the packaging machine. Once the capsid is packaged with the DNA, the terminase cleaves the viral genome concatemer and is substituted by the tail.</text>
</comment>
<dbReference type="InterPro" id="IPR035421">
    <property type="entry name" value="Terminase_6C"/>
</dbReference>
<dbReference type="KEGG" id="vg:24725207"/>
<dbReference type="EC" id="3.6.4.-" evidence="5"/>
<keyword evidence="5" id="KW-0479">Metal-binding</keyword>
<feature type="binding site" evidence="5">
    <location>
        <position position="472"/>
    </location>
    <ligand>
        <name>Mg(2+)</name>
        <dbReference type="ChEBI" id="CHEBI:18420"/>
        <note>catalytic; for nuclease activity</note>
    </ligand>
</feature>
<proteinExistence type="inferred from homology"/>
<organism evidence="7 8">
    <name type="scientific">Escherichia phage vB_EcoP_SU10</name>
    <dbReference type="NCBI Taxonomy" id="1519788"/>
    <lineage>
        <taxon>Viruses</taxon>
        <taxon>Duplodnaviria</taxon>
        <taxon>Heunggongvirae</taxon>
        <taxon>Uroviricota</taxon>
        <taxon>Caudoviricetes</taxon>
        <taxon>Mktvariviridae</taxon>
        <taxon>Gordonclarkvirinae</taxon>
        <taxon>Kuravirus</taxon>
        <taxon>Kuravirus CHD5UKE1</taxon>
        <taxon>Kuravirus SU10</taxon>
    </lineage>
</organism>
<accession>A0A0B4N1I2</accession>
<feature type="binding site" evidence="5">
    <location>
        <position position="328"/>
    </location>
    <ligand>
        <name>Mg(2+)</name>
        <dbReference type="ChEBI" id="CHEBI:18420"/>
        <note>catalytic; for nuclease activity</note>
    </ligand>
</feature>
<evidence type="ECO:0000256" key="3">
    <source>
        <dbReference type="ARBA" id="ARBA00022840"/>
    </source>
</evidence>
<dbReference type="Gene3D" id="3.40.50.300">
    <property type="entry name" value="P-loop containing nucleotide triphosphate hydrolases"/>
    <property type="match status" value="1"/>
</dbReference>
<evidence type="ECO:0000256" key="4">
    <source>
        <dbReference type="ARBA" id="ARBA00023219"/>
    </source>
</evidence>
<evidence type="ECO:0000256" key="2">
    <source>
        <dbReference type="ARBA" id="ARBA00022741"/>
    </source>
</evidence>
<evidence type="ECO:0000313" key="8">
    <source>
        <dbReference type="Proteomes" id="UP000031602"/>
    </source>
</evidence>
<dbReference type="EMBL" id="KM044272">
    <property type="protein sequence ID" value="AIF71758.1"/>
    <property type="molecule type" value="Genomic_DNA"/>
</dbReference>
<gene>
    <name evidence="7" type="ORF">SU10_05</name>
</gene>
<keyword evidence="5" id="KW-0378">Hydrolase</keyword>
<feature type="domain" description="Terminase large subunit gp17-like C-terminal" evidence="6">
    <location>
        <begin position="326"/>
        <end position="482"/>
    </location>
</feature>
<evidence type="ECO:0000313" key="7">
    <source>
        <dbReference type="EMBL" id="AIF71758.1"/>
    </source>
</evidence>
<dbReference type="Pfam" id="PF03237">
    <property type="entry name" value="Terminase_6N"/>
    <property type="match status" value="1"/>
</dbReference>
<keyword evidence="5" id="KW-0426">Late protein</keyword>
<evidence type="ECO:0000256" key="1">
    <source>
        <dbReference type="ARBA" id="ARBA00022612"/>
    </source>
</evidence>
<keyword evidence="5" id="KW-0540">Nuclease</keyword>
<dbReference type="GO" id="GO:0005524">
    <property type="term" value="F:ATP binding"/>
    <property type="evidence" value="ECO:0007669"/>
    <property type="project" value="UniProtKB-KW"/>
</dbReference>
<reference evidence="7 8" key="1">
    <citation type="journal article" date="2014" name="PLoS ONE">
        <title>Genomic, Proteomic, Morphological, and Phylogenetic Analyses of vB_EcoP_SU10, a Podoviridae Phage with C3 Morphology.</title>
        <authorList>
            <person name="Mirzaei M.K."/>
            <person name="Eriksson H."/>
            <person name="Kasuga K."/>
            <person name="Haggard-Ljungquist E."/>
            <person name="Nilsson A.S."/>
        </authorList>
    </citation>
    <scope>NUCLEOTIDE SEQUENCE [LARGE SCALE GENOMIC DNA]</scope>
</reference>
<dbReference type="EC" id="3.1.21.-" evidence="5"/>
<protein>
    <recommendedName>
        <fullName evidence="5">Terminase, large subunit</fullName>
    </recommendedName>
    <alternativeName>
        <fullName evidence="5">DNA-packaging protein gp2</fullName>
    </alternativeName>
    <domain>
        <recommendedName>
            <fullName evidence="5">Endonuclease</fullName>
            <ecNumber evidence="5">3.1.21.-</ecNumber>
        </recommendedName>
    </domain>
    <domain>
        <recommendedName>
            <fullName evidence="5">ATPase</fullName>
            <ecNumber evidence="5">3.6.4.-</ecNumber>
        </recommendedName>
    </domain>
</protein>
<keyword evidence="3 5" id="KW-0067">ATP-binding</keyword>
<dbReference type="GO" id="GO:0098009">
    <property type="term" value="C:viral terminase, large subunit"/>
    <property type="evidence" value="ECO:0007669"/>
    <property type="project" value="UniProtKB-UniRule"/>
</dbReference>
<feature type="short sequence motif" description="Walker B motif" evidence="5">
    <location>
        <begin position="194"/>
        <end position="199"/>
    </location>
</feature>
<dbReference type="Gene3D" id="3.30.420.280">
    <property type="match status" value="1"/>
</dbReference>
<dbReference type="GO" id="GO:0004519">
    <property type="term" value="F:endonuclease activity"/>
    <property type="evidence" value="ECO:0007669"/>
    <property type="project" value="UniProtKB-UniRule"/>
</dbReference>
<comment type="subunit">
    <text evidence="5">Interacts with the terminase small subunit; the active complex is composed of a monomer of the terminase large subunit and a nonamer ring of terminase small subunits. Interacts with the portal protein; this interaction allows the packaging of viral DNA.</text>
</comment>